<dbReference type="GeneID" id="64963007"/>
<evidence type="ECO:0000313" key="3">
    <source>
        <dbReference type="Proteomes" id="UP000075230"/>
    </source>
</evidence>
<evidence type="ECO:0000313" key="2">
    <source>
        <dbReference type="EMBL" id="GAT22636.1"/>
    </source>
</evidence>
<accession>A0A146F9M3</accession>
<organism evidence="2 3">
    <name type="scientific">Aspergillus kawachii</name>
    <name type="common">White koji mold</name>
    <name type="synonym">Aspergillus awamori var. kawachi</name>
    <dbReference type="NCBI Taxonomy" id="1069201"/>
    <lineage>
        <taxon>Eukaryota</taxon>
        <taxon>Fungi</taxon>
        <taxon>Dikarya</taxon>
        <taxon>Ascomycota</taxon>
        <taxon>Pezizomycotina</taxon>
        <taxon>Eurotiomycetes</taxon>
        <taxon>Eurotiomycetidae</taxon>
        <taxon>Eurotiales</taxon>
        <taxon>Aspergillaceae</taxon>
        <taxon>Aspergillus</taxon>
        <taxon>Aspergillus subgen. Circumdati</taxon>
    </lineage>
</organism>
<proteinExistence type="predicted"/>
<gene>
    <name evidence="1" type="ORF">AKAW2_52027A</name>
    <name evidence="2" type="ORF">RIB2604_01600510</name>
</gene>
<reference evidence="1" key="4">
    <citation type="submission" date="2021-02" db="EMBL/GenBank/DDBJ databases">
        <title>Aspergillus luchuensis mut. kawachii IFO 4304 genome sequence.</title>
        <authorList>
            <person name="Mori K."/>
            <person name="Kadooka C."/>
            <person name="Goto M."/>
            <person name="Futagami T."/>
        </authorList>
    </citation>
    <scope>NUCLEOTIDE SEQUENCE</scope>
    <source>
        <strain evidence="1">IFO 4308</strain>
    </source>
</reference>
<dbReference type="AlphaFoldDB" id="A0A146F9M3"/>
<evidence type="ECO:0000313" key="4">
    <source>
        <dbReference type="Proteomes" id="UP000661280"/>
    </source>
</evidence>
<protein>
    <submittedName>
        <fullName evidence="2">Similar to An08g11120</fullName>
    </submittedName>
</protein>
<keyword evidence="4" id="KW-1185">Reference proteome</keyword>
<dbReference type="VEuPathDB" id="FungiDB:ASPFODRAFT_145908"/>
<reference evidence="3" key="2">
    <citation type="submission" date="2016-02" db="EMBL/GenBank/DDBJ databases">
        <title>Genome sequencing of Aspergillus luchuensis NBRC 4314.</title>
        <authorList>
            <person name="Yamada O."/>
        </authorList>
    </citation>
    <scope>NUCLEOTIDE SEQUENCE [LARGE SCALE GENOMIC DNA]</scope>
    <source>
        <strain evidence="3">RIB 2604</strain>
    </source>
</reference>
<sequence length="244" mass="27899">MAAESPASHLTAEMLVTLEMFKDSPWEEPVPVSPFWDSIDYSIARNFLGSFTHAERAQLPIDEDSTADQQSKLILLLRLLQKKLDEEEAATSPPSSLYTSNYHQWYRLWQGIYVLQDELNLPEAEQTVRMLVDKTPYKSNPVPSHMLAEHLVKVGKYEEAERTERPIRAWMDARPHLGPSSPQALNARRLIAQALWGQGPSRRSEAEALIADIHWIVEEMGEGQFAVYQAEERRLNQVMMATLQ</sequence>
<dbReference type="OrthoDB" id="4473276at2759"/>
<evidence type="ECO:0000313" key="1">
    <source>
        <dbReference type="EMBL" id="BCS01686.1"/>
    </source>
</evidence>
<reference evidence="2 3" key="1">
    <citation type="journal article" date="2016" name="DNA Res.">
        <title>Genome sequence of Aspergillus luchuensis NBRC 4314.</title>
        <authorList>
            <person name="Yamada O."/>
            <person name="Machida M."/>
            <person name="Hosoyama A."/>
            <person name="Goto M."/>
            <person name="Takahashi T."/>
            <person name="Futagami T."/>
            <person name="Yamagata Y."/>
            <person name="Takeuchi M."/>
            <person name="Kobayashi T."/>
            <person name="Koike H."/>
            <person name="Abe K."/>
            <person name="Asai K."/>
            <person name="Arita M."/>
            <person name="Fujita N."/>
            <person name="Fukuda K."/>
            <person name="Higa K."/>
            <person name="Horikawa H."/>
            <person name="Ishikawa T."/>
            <person name="Jinno K."/>
            <person name="Kato Y."/>
            <person name="Kirimura K."/>
            <person name="Mizutani O."/>
            <person name="Nakasone K."/>
            <person name="Sano M."/>
            <person name="Shiraishi Y."/>
            <person name="Tsukahara M."/>
            <person name="Gomi K."/>
        </authorList>
    </citation>
    <scope>NUCLEOTIDE SEQUENCE [LARGE SCALE GENOMIC DNA]</scope>
    <source>
        <strain evidence="2 3">RIB 2604</strain>
    </source>
</reference>
<name>A0A146F9M3_ASPKA</name>
<dbReference type="Proteomes" id="UP000661280">
    <property type="component" value="Chromosome 5"/>
</dbReference>
<reference evidence="1" key="3">
    <citation type="submission" date="2021-01" db="EMBL/GenBank/DDBJ databases">
        <authorList>
            <consortium name="Aspergillus luchuensis mut. kawachii IFO 4304 genome sequencing consortium"/>
            <person name="Kazuki M."/>
            <person name="Futagami T."/>
        </authorList>
    </citation>
    <scope>NUCLEOTIDE SEQUENCE</scope>
    <source>
        <strain evidence="1">IFO 4308</strain>
    </source>
</reference>
<dbReference type="EMBL" id="BCWF01000016">
    <property type="protein sequence ID" value="GAT22636.1"/>
    <property type="molecule type" value="Genomic_DNA"/>
</dbReference>
<dbReference type="EMBL" id="AP024429">
    <property type="protein sequence ID" value="BCS01686.1"/>
    <property type="molecule type" value="Genomic_DNA"/>
</dbReference>
<dbReference type="Proteomes" id="UP000075230">
    <property type="component" value="Unassembled WGS sequence"/>
</dbReference>
<dbReference type="KEGG" id="aluc:AKAW2_52027A"/>
<dbReference type="RefSeq" id="XP_041545448.1">
    <property type="nucleotide sequence ID" value="XM_041692021.1"/>
</dbReference>